<dbReference type="Proteomes" id="UP000244722">
    <property type="component" value="Unassembled WGS sequence"/>
</dbReference>
<comment type="caution">
    <text evidence="2">The sequence shown here is derived from an EMBL/GenBank/DDBJ whole genome shotgun (WGS) entry which is preliminary data.</text>
</comment>
<reference evidence="2 3" key="1">
    <citation type="submission" date="2017-04" db="EMBL/GenBank/DDBJ databases">
        <title>Draft genome sequence of Tuber borchii Vittad., a whitish edible truffle.</title>
        <authorList>
            <consortium name="DOE Joint Genome Institute"/>
            <person name="Murat C."/>
            <person name="Kuo A."/>
            <person name="Barry K.W."/>
            <person name="Clum A."/>
            <person name="Dockter R.B."/>
            <person name="Fauchery L."/>
            <person name="Iotti M."/>
            <person name="Kohler A."/>
            <person name="Labutti K."/>
            <person name="Lindquist E.A."/>
            <person name="Lipzen A."/>
            <person name="Ohm R.A."/>
            <person name="Wang M."/>
            <person name="Grigoriev I.V."/>
            <person name="Zambonelli A."/>
            <person name="Martin F.M."/>
        </authorList>
    </citation>
    <scope>NUCLEOTIDE SEQUENCE [LARGE SCALE GENOMIC DNA]</scope>
    <source>
        <strain evidence="2 3">Tbo3840</strain>
    </source>
</reference>
<keyword evidence="1" id="KW-0732">Signal</keyword>
<dbReference type="AlphaFoldDB" id="A0A2T6Z9H5"/>
<dbReference type="EMBL" id="NESQ01000809">
    <property type="protein sequence ID" value="PUU72125.1"/>
    <property type="molecule type" value="Genomic_DNA"/>
</dbReference>
<feature type="signal peptide" evidence="1">
    <location>
        <begin position="1"/>
        <end position="17"/>
    </location>
</feature>
<proteinExistence type="predicted"/>
<name>A0A2T6Z9H5_TUBBO</name>
<keyword evidence="3" id="KW-1185">Reference proteome</keyword>
<organism evidence="2 3">
    <name type="scientific">Tuber borchii</name>
    <name type="common">White truffle</name>
    <dbReference type="NCBI Taxonomy" id="42251"/>
    <lineage>
        <taxon>Eukaryota</taxon>
        <taxon>Fungi</taxon>
        <taxon>Dikarya</taxon>
        <taxon>Ascomycota</taxon>
        <taxon>Pezizomycotina</taxon>
        <taxon>Pezizomycetes</taxon>
        <taxon>Pezizales</taxon>
        <taxon>Tuberaceae</taxon>
        <taxon>Tuber</taxon>
    </lineage>
</organism>
<evidence type="ECO:0008006" key="4">
    <source>
        <dbReference type="Google" id="ProtNLM"/>
    </source>
</evidence>
<gene>
    <name evidence="2" type="ORF">B9Z19DRAFT_1013318</name>
</gene>
<evidence type="ECO:0000256" key="1">
    <source>
        <dbReference type="SAM" id="SignalP"/>
    </source>
</evidence>
<feature type="chain" id="PRO_5015700705" description="Secreted protein" evidence="1">
    <location>
        <begin position="18"/>
        <end position="103"/>
    </location>
</feature>
<accession>A0A2T6Z9H5</accession>
<evidence type="ECO:0000313" key="3">
    <source>
        <dbReference type="Proteomes" id="UP000244722"/>
    </source>
</evidence>
<sequence>MPWFVLLISGGAWVALREYWFHLTEETDSGVMVSNLTVSSKRSRISSAVIPIRIPCYQVRRRVYAHSDRLLVVREWADWWIPLNLVQHRVYALPDCLLSELAG</sequence>
<protein>
    <recommendedName>
        <fullName evidence="4">Secreted protein</fullName>
    </recommendedName>
</protein>
<evidence type="ECO:0000313" key="2">
    <source>
        <dbReference type="EMBL" id="PUU72125.1"/>
    </source>
</evidence>